<evidence type="ECO:0000313" key="2">
    <source>
        <dbReference type="Proteomes" id="UP000664698"/>
    </source>
</evidence>
<organism evidence="1 2">
    <name type="scientific">Algoriphagus aestuariicola</name>
    <dbReference type="NCBI Taxonomy" id="1852016"/>
    <lineage>
        <taxon>Bacteria</taxon>
        <taxon>Pseudomonadati</taxon>
        <taxon>Bacteroidota</taxon>
        <taxon>Cytophagia</taxon>
        <taxon>Cytophagales</taxon>
        <taxon>Cyclobacteriaceae</taxon>
        <taxon>Algoriphagus</taxon>
    </lineage>
</organism>
<dbReference type="EMBL" id="JAFKCW010000005">
    <property type="protein sequence ID" value="MBN7803404.1"/>
    <property type="molecule type" value="Genomic_DNA"/>
</dbReference>
<keyword evidence="2" id="KW-1185">Reference proteome</keyword>
<dbReference type="RefSeq" id="WP_206571392.1">
    <property type="nucleotide sequence ID" value="NZ_JAFKCW010000005.1"/>
</dbReference>
<gene>
    <name evidence="1" type="ORF">J0A67_21195</name>
</gene>
<evidence type="ECO:0008006" key="3">
    <source>
        <dbReference type="Google" id="ProtNLM"/>
    </source>
</evidence>
<reference evidence="1 2" key="1">
    <citation type="submission" date="2021-03" db="EMBL/GenBank/DDBJ databases">
        <title>novel species isolated from a fishpond in China.</title>
        <authorList>
            <person name="Lu H."/>
            <person name="Cai Z."/>
        </authorList>
    </citation>
    <scope>NUCLEOTIDE SEQUENCE [LARGE SCALE GENOMIC DNA]</scope>
    <source>
        <strain evidence="1 2">JCM 31546</strain>
    </source>
</reference>
<dbReference type="Proteomes" id="UP000664698">
    <property type="component" value="Unassembled WGS sequence"/>
</dbReference>
<name>A0ABS3BX69_9BACT</name>
<sequence length="356" mass="40579">MEQDFLLEVSDRKELLIGDGGLTSEPTYFVSLDSSRSKGVIYNSKAHSLDSIFLSADYAWVKDGDILETEGPYGVGTVFSFFTTQANVVYLNGQEFFRQNILDKEVSRKFMHEYGIFGESKYPAISVPTFKVSHEFNGLDKNTLTAYFVYESKRNIQVAGFDSFLDSMYFLPVSLDSVSYFETRFKVKSGNLILGLNDEPQLTVNGSQLIVSYPTFSDILVYDLKARTQRTHAFTSSSFLSKRILPTNYADEVGSFEQLHELENVCRNQVRFGVVTYLGNVNKYVRLVKGEGADASYFLEVFDSDFQRLQEFNLTAINPDLSADYLNSKYGLMFRAKDQPAEDVMYYYNLNLIKKK</sequence>
<comment type="caution">
    <text evidence="1">The sequence shown here is derived from an EMBL/GenBank/DDBJ whole genome shotgun (WGS) entry which is preliminary data.</text>
</comment>
<accession>A0ABS3BX69</accession>
<evidence type="ECO:0000313" key="1">
    <source>
        <dbReference type="EMBL" id="MBN7803404.1"/>
    </source>
</evidence>
<proteinExistence type="predicted"/>
<protein>
    <recommendedName>
        <fullName evidence="3">DUF4221 domain-containing protein</fullName>
    </recommendedName>
</protein>